<feature type="domain" description="GGDEF" evidence="3">
    <location>
        <begin position="168"/>
        <end position="302"/>
    </location>
</feature>
<proteinExistence type="predicted"/>
<name>A0ABU2K2C2_9ACTN</name>
<dbReference type="InterPro" id="IPR029787">
    <property type="entry name" value="Nucleotide_cyclase"/>
</dbReference>
<reference evidence="5" key="1">
    <citation type="submission" date="2023-07" db="EMBL/GenBank/DDBJ databases">
        <title>30 novel species of actinomycetes from the DSMZ collection.</title>
        <authorList>
            <person name="Nouioui I."/>
        </authorList>
    </citation>
    <scope>NUCLEOTIDE SEQUENCE [LARGE SCALE GENOMIC DNA]</scope>
    <source>
        <strain evidence="5">DSM 46792</strain>
    </source>
</reference>
<dbReference type="PANTHER" id="PTHR44757:SF2">
    <property type="entry name" value="BIOFILM ARCHITECTURE MAINTENANCE PROTEIN MBAA"/>
    <property type="match status" value="1"/>
</dbReference>
<dbReference type="InterPro" id="IPR000014">
    <property type="entry name" value="PAS"/>
</dbReference>
<dbReference type="EC" id="2.7.7.65" evidence="4"/>
<organism evidence="4 5">
    <name type="scientific">Blastococcus goldschmidtiae</name>
    <dbReference type="NCBI Taxonomy" id="3075546"/>
    <lineage>
        <taxon>Bacteria</taxon>
        <taxon>Bacillati</taxon>
        <taxon>Actinomycetota</taxon>
        <taxon>Actinomycetes</taxon>
        <taxon>Geodermatophilales</taxon>
        <taxon>Geodermatophilaceae</taxon>
        <taxon>Blastococcus</taxon>
    </lineage>
</organism>
<keyword evidence="5" id="KW-1185">Reference proteome</keyword>
<dbReference type="EMBL" id="JAVREI010000001">
    <property type="protein sequence ID" value="MDT0274455.1"/>
    <property type="molecule type" value="Genomic_DNA"/>
</dbReference>
<dbReference type="SMART" id="SM00267">
    <property type="entry name" value="GGDEF"/>
    <property type="match status" value="1"/>
</dbReference>
<dbReference type="CDD" id="cd01949">
    <property type="entry name" value="GGDEF"/>
    <property type="match status" value="1"/>
</dbReference>
<accession>A0ABU2K2C2</accession>
<dbReference type="NCBIfam" id="TIGR00229">
    <property type="entry name" value="sensory_box"/>
    <property type="match status" value="1"/>
</dbReference>
<dbReference type="Proteomes" id="UP001183222">
    <property type="component" value="Unassembled WGS sequence"/>
</dbReference>
<dbReference type="SUPFAM" id="SSF55073">
    <property type="entry name" value="Nucleotide cyclase"/>
    <property type="match status" value="1"/>
</dbReference>
<keyword evidence="4" id="KW-0808">Transferase</keyword>
<keyword evidence="4" id="KW-0548">Nucleotidyltransferase</keyword>
<dbReference type="CDD" id="cd00130">
    <property type="entry name" value="PAS"/>
    <property type="match status" value="1"/>
</dbReference>
<protein>
    <submittedName>
        <fullName evidence="4">Sensor domain-containing diguanylate cyclase</fullName>
        <ecNumber evidence="4">2.7.7.65</ecNumber>
    </submittedName>
</protein>
<dbReference type="RefSeq" id="WP_311343302.1">
    <property type="nucleotide sequence ID" value="NZ_JAVREI010000001.1"/>
</dbReference>
<dbReference type="InterPro" id="IPR043128">
    <property type="entry name" value="Rev_trsase/Diguanyl_cyclase"/>
</dbReference>
<evidence type="ECO:0000313" key="4">
    <source>
        <dbReference type="EMBL" id="MDT0274455.1"/>
    </source>
</evidence>
<evidence type="ECO:0000313" key="5">
    <source>
        <dbReference type="Proteomes" id="UP001183222"/>
    </source>
</evidence>
<dbReference type="InterPro" id="IPR052155">
    <property type="entry name" value="Biofilm_reg_signaling"/>
</dbReference>
<dbReference type="SUPFAM" id="SSF55785">
    <property type="entry name" value="PYP-like sensor domain (PAS domain)"/>
    <property type="match status" value="1"/>
</dbReference>
<evidence type="ECO:0000259" key="2">
    <source>
        <dbReference type="PROSITE" id="PS50113"/>
    </source>
</evidence>
<dbReference type="Gene3D" id="3.30.450.20">
    <property type="entry name" value="PAS domain"/>
    <property type="match status" value="1"/>
</dbReference>
<dbReference type="PROSITE" id="PS50887">
    <property type="entry name" value="GGDEF"/>
    <property type="match status" value="1"/>
</dbReference>
<gene>
    <name evidence="4" type="ORF">RM425_00940</name>
</gene>
<dbReference type="InterPro" id="IPR035965">
    <property type="entry name" value="PAS-like_dom_sf"/>
</dbReference>
<feature type="domain" description="PAC" evidence="2">
    <location>
        <begin position="83"/>
        <end position="136"/>
    </location>
</feature>
<dbReference type="InterPro" id="IPR000700">
    <property type="entry name" value="PAS-assoc_C"/>
</dbReference>
<comment type="caution">
    <text evidence="4">The sequence shown here is derived from an EMBL/GenBank/DDBJ whole genome shotgun (WGS) entry which is preliminary data.</text>
</comment>
<dbReference type="Pfam" id="PF00990">
    <property type="entry name" value="GGDEF"/>
    <property type="match status" value="1"/>
</dbReference>
<feature type="domain" description="PAS" evidence="1">
    <location>
        <begin position="24"/>
        <end position="86"/>
    </location>
</feature>
<dbReference type="PROSITE" id="PS50113">
    <property type="entry name" value="PAC"/>
    <property type="match status" value="1"/>
</dbReference>
<dbReference type="PROSITE" id="PS50112">
    <property type="entry name" value="PAS"/>
    <property type="match status" value="1"/>
</dbReference>
<sequence length="302" mass="32910">MIEVVDALPPADHATVFAHAPMGVALTTTDGVLIDVNRALGELLGASPEELRGRSLFDLTHPGDATAAREACAGLRVAPERAVRQECRLVRADGNPVPVQIATSWVTPQETGREPHLVMIIEDITERKELEAQLVHRSLHDPLTGLPNRSLFQDRLWHALERGQRERTPTCVLIMDLDGFKAINDELGHPMGDLVLVAFADRMRSVLRASDTAARLGGDEFSIVCENTDRPDAEVLAARLRTAVTAPLELSGQEVSIGLSIGIGSAPGGEEPADVHEQVVRAADDAMYRDKARRRRARSRSR</sequence>
<dbReference type="InterPro" id="IPR000160">
    <property type="entry name" value="GGDEF_dom"/>
</dbReference>
<evidence type="ECO:0000259" key="1">
    <source>
        <dbReference type="PROSITE" id="PS50112"/>
    </source>
</evidence>
<dbReference type="GO" id="GO:0052621">
    <property type="term" value="F:diguanylate cyclase activity"/>
    <property type="evidence" value="ECO:0007669"/>
    <property type="project" value="UniProtKB-EC"/>
</dbReference>
<evidence type="ECO:0000259" key="3">
    <source>
        <dbReference type="PROSITE" id="PS50887"/>
    </source>
</evidence>
<dbReference type="Gene3D" id="3.30.70.270">
    <property type="match status" value="1"/>
</dbReference>
<dbReference type="NCBIfam" id="TIGR00254">
    <property type="entry name" value="GGDEF"/>
    <property type="match status" value="1"/>
</dbReference>
<dbReference type="Pfam" id="PF13426">
    <property type="entry name" value="PAS_9"/>
    <property type="match status" value="1"/>
</dbReference>
<dbReference type="PANTHER" id="PTHR44757">
    <property type="entry name" value="DIGUANYLATE CYCLASE DGCP"/>
    <property type="match status" value="1"/>
</dbReference>
<dbReference type="SMART" id="SM00091">
    <property type="entry name" value="PAS"/>
    <property type="match status" value="1"/>
</dbReference>